<protein>
    <submittedName>
        <fullName evidence="1">Uncharacterized protein</fullName>
    </submittedName>
</protein>
<proteinExistence type="predicted"/>
<dbReference type="AlphaFoldDB" id="A0A6V8P5Y1"/>
<accession>A0A6V8P5Y1</accession>
<reference evidence="1 2" key="1">
    <citation type="journal article" date="2020" name="Front. Microbiol.">
        <title>Single-cell genomics of novel Actinobacteria with the Wood-Ljungdahl pathway discovered in a serpentinizing system.</title>
        <authorList>
            <person name="Merino N."/>
            <person name="Kawai M."/>
            <person name="Boyd E.S."/>
            <person name="Colman D.R."/>
            <person name="McGlynn S.E."/>
            <person name="Nealson K.H."/>
            <person name="Kurokawa K."/>
            <person name="Hongoh Y."/>
        </authorList>
    </citation>
    <scope>NUCLEOTIDE SEQUENCE [LARGE SCALE GENOMIC DNA]</scope>
    <source>
        <strain evidence="1 2">S33</strain>
    </source>
</reference>
<evidence type="ECO:0000313" key="2">
    <source>
        <dbReference type="Proteomes" id="UP000591948"/>
    </source>
</evidence>
<dbReference type="Proteomes" id="UP000591948">
    <property type="component" value="Unassembled WGS sequence"/>
</dbReference>
<keyword evidence="2" id="KW-1185">Reference proteome</keyword>
<evidence type="ECO:0000313" key="1">
    <source>
        <dbReference type="EMBL" id="GFP28035.1"/>
    </source>
</evidence>
<sequence>MSSSAAKGKFWFDQKAADQMVKMPARRSIWPHVLRKKKSIGSGCVCYTPNRDRASGGGLIL</sequence>
<organism evidence="1 2">
    <name type="scientific">Candidatus Hakubella thermalkaliphila</name>
    <dbReference type="NCBI Taxonomy" id="2754717"/>
    <lineage>
        <taxon>Bacteria</taxon>
        <taxon>Bacillati</taxon>
        <taxon>Actinomycetota</taxon>
        <taxon>Actinomycetota incertae sedis</taxon>
        <taxon>Candidatus Hakubellales</taxon>
        <taxon>Candidatus Hakubellaceae</taxon>
        <taxon>Candidatus Hakubella</taxon>
    </lineage>
</organism>
<gene>
    <name evidence="1" type="ORF">HKBW3S33_01452</name>
</gene>
<name>A0A6V8P5Y1_9ACTN</name>
<comment type="caution">
    <text evidence="1">The sequence shown here is derived from an EMBL/GenBank/DDBJ whole genome shotgun (WGS) entry which is preliminary data.</text>
</comment>
<dbReference type="EMBL" id="BLRY01000102">
    <property type="protein sequence ID" value="GFP28035.1"/>
    <property type="molecule type" value="Genomic_DNA"/>
</dbReference>